<dbReference type="GO" id="GO:0005730">
    <property type="term" value="C:nucleolus"/>
    <property type="evidence" value="ECO:0007669"/>
    <property type="project" value="UniProtKB-SubCell"/>
</dbReference>
<proteinExistence type="inferred from homology"/>
<accession>A0A267FWP0</accession>
<feature type="non-terminal residue" evidence="7">
    <location>
        <position position="1"/>
    </location>
</feature>
<keyword evidence="3" id="KW-0240">DNA-directed RNA polymerase</keyword>
<evidence type="ECO:0000313" key="7">
    <source>
        <dbReference type="EMBL" id="PAA78153.1"/>
    </source>
</evidence>
<evidence type="ECO:0000256" key="1">
    <source>
        <dbReference type="ARBA" id="ARBA00004604"/>
    </source>
</evidence>
<sequence length="403" mass="43192">LSPIRAAMVKAAKAKTKYAVAYFSSQINADENKDLEICVHRDADNTEKSYSCRTSGGLQWTGRDDSRLAFATRLVLLARDRGTGRVSILSPSVDAVRFLPQCVVDAPEAAGDDAAASGRKRTAQQAATAMYEEFGSTAKKRRIAESKRLNATVTSRDLKAAVSAANRRLEAAATTLPGGAAEATTAAGDVGGDPTASLLPPRNPSATQPAGIYGPDAVCPAKLRAALLPEAERLAASGPADWAAWRSEAAYPDSLVLQRLPQAPTEPSARLSHCVRLAMLACMRKFYGFSYKMVNRKGPLPDLPEEVGSYLLANYTLLMTTGSGQQQRALPKIMKDKQLMHMIILCLQLDGFATETPGLMSEFRLASDKLHRLLKSIGCELATEKLSSGQQGKVARLKAPISK</sequence>
<reference evidence="7 8" key="1">
    <citation type="submission" date="2017-06" db="EMBL/GenBank/DDBJ databases">
        <title>A platform for efficient transgenesis in Macrostomum lignano, a flatworm model organism for stem cell research.</title>
        <authorList>
            <person name="Berezikov E."/>
        </authorList>
    </citation>
    <scope>NUCLEOTIDE SEQUENCE [LARGE SCALE GENOMIC DNA]</scope>
    <source>
        <strain evidence="7">DV1</strain>
        <tissue evidence="7">Whole organism</tissue>
    </source>
</reference>
<evidence type="ECO:0000256" key="4">
    <source>
        <dbReference type="ARBA" id="ARBA00023163"/>
    </source>
</evidence>
<dbReference type="GO" id="GO:0006351">
    <property type="term" value="P:DNA-templated transcription"/>
    <property type="evidence" value="ECO:0007669"/>
    <property type="project" value="InterPro"/>
</dbReference>
<evidence type="ECO:0000256" key="3">
    <source>
        <dbReference type="ARBA" id="ARBA00022478"/>
    </source>
</evidence>
<evidence type="ECO:0000256" key="5">
    <source>
        <dbReference type="ARBA" id="ARBA00023242"/>
    </source>
</evidence>
<gene>
    <name evidence="7" type="ORF">BOX15_Mlig000789g6</name>
</gene>
<feature type="region of interest" description="Disordered" evidence="6">
    <location>
        <begin position="176"/>
        <end position="211"/>
    </location>
</feature>
<dbReference type="Pfam" id="PF06870">
    <property type="entry name" value="RNA_pol_I_A49"/>
    <property type="match status" value="1"/>
</dbReference>
<evidence type="ECO:0000313" key="8">
    <source>
        <dbReference type="Proteomes" id="UP000215902"/>
    </source>
</evidence>
<dbReference type="PANTHER" id="PTHR14440">
    <property type="entry name" value="DNA-DIRECTED RNA POLYMERASE I SUBUNIT RPA49"/>
    <property type="match status" value="1"/>
</dbReference>
<comment type="subcellular location">
    <subcellularLocation>
        <location evidence="1">Nucleus</location>
        <location evidence="1">Nucleolus</location>
    </subcellularLocation>
</comment>
<dbReference type="GO" id="GO:0003677">
    <property type="term" value="F:DNA binding"/>
    <property type="evidence" value="ECO:0007669"/>
    <property type="project" value="InterPro"/>
</dbReference>
<evidence type="ECO:0000256" key="6">
    <source>
        <dbReference type="SAM" id="MobiDB-lite"/>
    </source>
</evidence>
<dbReference type="EMBL" id="NIVC01000704">
    <property type="protein sequence ID" value="PAA78153.1"/>
    <property type="molecule type" value="Genomic_DNA"/>
</dbReference>
<organism evidence="7 8">
    <name type="scientific">Macrostomum lignano</name>
    <dbReference type="NCBI Taxonomy" id="282301"/>
    <lineage>
        <taxon>Eukaryota</taxon>
        <taxon>Metazoa</taxon>
        <taxon>Spiralia</taxon>
        <taxon>Lophotrochozoa</taxon>
        <taxon>Platyhelminthes</taxon>
        <taxon>Rhabditophora</taxon>
        <taxon>Macrostomorpha</taxon>
        <taxon>Macrostomida</taxon>
        <taxon>Macrostomidae</taxon>
        <taxon>Macrostomum</taxon>
    </lineage>
</organism>
<protein>
    <recommendedName>
        <fullName evidence="9">DNA-directed RNA polymerase I subunit RPA49</fullName>
    </recommendedName>
</protein>
<dbReference type="AlphaFoldDB" id="A0A267FWP0"/>
<keyword evidence="4" id="KW-0804">Transcription</keyword>
<name>A0A267FWP0_9PLAT</name>
<dbReference type="InterPro" id="IPR009668">
    <property type="entry name" value="RNA_pol-assoc_fac_A49-like"/>
</dbReference>
<keyword evidence="5" id="KW-0539">Nucleus</keyword>
<comment type="similarity">
    <text evidence="2">Belongs to the eukaryotic RPA49/POLR1E RNA polymerase subunit family.</text>
</comment>
<comment type="caution">
    <text evidence="7">The sequence shown here is derived from an EMBL/GenBank/DDBJ whole genome shotgun (WGS) entry which is preliminary data.</text>
</comment>
<dbReference type="STRING" id="282301.A0A267FWP0"/>
<keyword evidence="8" id="KW-1185">Reference proteome</keyword>
<evidence type="ECO:0008006" key="9">
    <source>
        <dbReference type="Google" id="ProtNLM"/>
    </source>
</evidence>
<feature type="compositionally biased region" description="Low complexity" evidence="6">
    <location>
        <begin position="176"/>
        <end position="196"/>
    </location>
</feature>
<dbReference type="GO" id="GO:0000428">
    <property type="term" value="C:DNA-directed RNA polymerase complex"/>
    <property type="evidence" value="ECO:0007669"/>
    <property type="project" value="UniProtKB-KW"/>
</dbReference>
<dbReference type="Proteomes" id="UP000215902">
    <property type="component" value="Unassembled WGS sequence"/>
</dbReference>
<evidence type="ECO:0000256" key="2">
    <source>
        <dbReference type="ARBA" id="ARBA00009430"/>
    </source>
</evidence>
<dbReference type="OrthoDB" id="277398at2759"/>